<sequence>MSSATLVKQSDDLLWCLECRAERLAEVLHLQDEPEPVVVCTACGVVLDV</sequence>
<proteinExistence type="predicted"/>
<dbReference type="AlphaFoldDB" id="A0A4V2EUN5"/>
<dbReference type="EMBL" id="SGWQ01000001">
    <property type="protein sequence ID" value="RZS45193.1"/>
    <property type="molecule type" value="Genomic_DNA"/>
</dbReference>
<organism evidence="1 2">
    <name type="scientific">Herbihabitans rhizosphaerae</name>
    <dbReference type="NCBI Taxonomy" id="1872711"/>
    <lineage>
        <taxon>Bacteria</taxon>
        <taxon>Bacillati</taxon>
        <taxon>Actinomycetota</taxon>
        <taxon>Actinomycetes</taxon>
        <taxon>Pseudonocardiales</taxon>
        <taxon>Pseudonocardiaceae</taxon>
        <taxon>Herbihabitans</taxon>
    </lineage>
</organism>
<evidence type="ECO:0000313" key="2">
    <source>
        <dbReference type="Proteomes" id="UP000294257"/>
    </source>
</evidence>
<dbReference type="Proteomes" id="UP000294257">
    <property type="component" value="Unassembled WGS sequence"/>
</dbReference>
<evidence type="ECO:0008006" key="3">
    <source>
        <dbReference type="Google" id="ProtNLM"/>
    </source>
</evidence>
<evidence type="ECO:0000313" key="1">
    <source>
        <dbReference type="EMBL" id="RZS45193.1"/>
    </source>
</evidence>
<reference evidence="1 2" key="1">
    <citation type="submission" date="2019-02" db="EMBL/GenBank/DDBJ databases">
        <title>Genomic Encyclopedia of Type Strains, Phase IV (KMG-IV): sequencing the most valuable type-strain genomes for metagenomic binning, comparative biology and taxonomic classification.</title>
        <authorList>
            <person name="Goeker M."/>
        </authorList>
    </citation>
    <scope>NUCLEOTIDE SEQUENCE [LARGE SCALE GENOMIC DNA]</scope>
    <source>
        <strain evidence="1 2">DSM 101727</strain>
    </source>
</reference>
<name>A0A4V2EUN5_9PSEU</name>
<keyword evidence="2" id="KW-1185">Reference proteome</keyword>
<dbReference type="RefSeq" id="WP_165401235.1">
    <property type="nucleotide sequence ID" value="NZ_SGWQ01000001.1"/>
</dbReference>
<accession>A0A4V2EUN5</accession>
<protein>
    <recommendedName>
        <fullName evidence="3">Small CPxCG-related zinc finger protein</fullName>
    </recommendedName>
</protein>
<gene>
    <name evidence="1" type="ORF">EV193_1011080</name>
</gene>
<comment type="caution">
    <text evidence="1">The sequence shown here is derived from an EMBL/GenBank/DDBJ whole genome shotgun (WGS) entry which is preliminary data.</text>
</comment>